<evidence type="ECO:0000259" key="2">
    <source>
        <dbReference type="Pfam" id="PF05192"/>
    </source>
</evidence>
<dbReference type="GO" id="GO:0030983">
    <property type="term" value="F:mismatched DNA binding"/>
    <property type="evidence" value="ECO:0007669"/>
    <property type="project" value="InterPro"/>
</dbReference>
<dbReference type="PANTHER" id="PTHR11361:SF122">
    <property type="entry name" value="DNA MISMATCH REPAIR PROTEIN MSH3"/>
    <property type="match status" value="1"/>
</dbReference>
<dbReference type="GO" id="GO:0006312">
    <property type="term" value="P:mitotic recombination"/>
    <property type="evidence" value="ECO:0007669"/>
    <property type="project" value="TreeGrafter"/>
</dbReference>
<dbReference type="STRING" id="329046.A0A1Y2CVK4"/>
<accession>A0A1Y2CVK4</accession>
<evidence type="ECO:0000313" key="3">
    <source>
        <dbReference type="EMBL" id="ORY50375.1"/>
    </source>
</evidence>
<dbReference type="InterPro" id="IPR045076">
    <property type="entry name" value="MutS"/>
</dbReference>
<dbReference type="EMBL" id="MCGO01000007">
    <property type="protein sequence ID" value="ORY50375.1"/>
    <property type="molecule type" value="Genomic_DNA"/>
</dbReference>
<dbReference type="Pfam" id="PF05192">
    <property type="entry name" value="MutS_III"/>
    <property type="match status" value="1"/>
</dbReference>
<dbReference type="InterPro" id="IPR007696">
    <property type="entry name" value="DNA_mismatch_repair_MutS_core"/>
</dbReference>
<name>A0A1Y2CVK4_9FUNG</name>
<dbReference type="GO" id="GO:0005524">
    <property type="term" value="F:ATP binding"/>
    <property type="evidence" value="ECO:0007669"/>
    <property type="project" value="InterPro"/>
</dbReference>
<organism evidence="3 4">
    <name type="scientific">Rhizoclosmatium globosum</name>
    <dbReference type="NCBI Taxonomy" id="329046"/>
    <lineage>
        <taxon>Eukaryota</taxon>
        <taxon>Fungi</taxon>
        <taxon>Fungi incertae sedis</taxon>
        <taxon>Chytridiomycota</taxon>
        <taxon>Chytridiomycota incertae sedis</taxon>
        <taxon>Chytridiomycetes</taxon>
        <taxon>Chytridiales</taxon>
        <taxon>Chytriomycetaceae</taxon>
        <taxon>Rhizoclosmatium</taxon>
    </lineage>
</organism>
<dbReference type="Gene3D" id="1.10.1420.10">
    <property type="match status" value="2"/>
</dbReference>
<dbReference type="SUPFAM" id="SSF48334">
    <property type="entry name" value="DNA repair protein MutS, domain III"/>
    <property type="match status" value="1"/>
</dbReference>
<dbReference type="GO" id="GO:0005634">
    <property type="term" value="C:nucleus"/>
    <property type="evidence" value="ECO:0007669"/>
    <property type="project" value="TreeGrafter"/>
</dbReference>
<feature type="domain" description="DNA mismatch repair protein MutS core" evidence="2">
    <location>
        <begin position="91"/>
        <end position="223"/>
    </location>
</feature>
<keyword evidence="1" id="KW-0234">DNA repair</keyword>
<gene>
    <name evidence="3" type="ORF">BCR33DRAFT_734353</name>
</gene>
<dbReference type="OrthoDB" id="121051at2759"/>
<dbReference type="Gene3D" id="3.30.420.110">
    <property type="entry name" value="MutS, connector domain"/>
    <property type="match status" value="1"/>
</dbReference>
<dbReference type="AlphaFoldDB" id="A0A1Y2CVK4"/>
<keyword evidence="1" id="KW-0227">DNA damage</keyword>
<reference evidence="3 4" key="1">
    <citation type="submission" date="2016-07" db="EMBL/GenBank/DDBJ databases">
        <title>Pervasive Adenine N6-methylation of Active Genes in Fungi.</title>
        <authorList>
            <consortium name="DOE Joint Genome Institute"/>
            <person name="Mondo S.J."/>
            <person name="Dannebaum R.O."/>
            <person name="Kuo R.C."/>
            <person name="Labutti K."/>
            <person name="Haridas S."/>
            <person name="Kuo A."/>
            <person name="Salamov A."/>
            <person name="Ahrendt S.R."/>
            <person name="Lipzen A."/>
            <person name="Sullivan W."/>
            <person name="Andreopoulos W.B."/>
            <person name="Clum A."/>
            <person name="Lindquist E."/>
            <person name="Daum C."/>
            <person name="Ramamoorthy G.K."/>
            <person name="Gryganskyi A."/>
            <person name="Culley D."/>
            <person name="Magnuson J.K."/>
            <person name="James T.Y."/>
            <person name="O'Malley M.A."/>
            <person name="Stajich J.E."/>
            <person name="Spatafora J.W."/>
            <person name="Visel A."/>
            <person name="Grigoriev I.V."/>
        </authorList>
    </citation>
    <scope>NUCLEOTIDE SEQUENCE [LARGE SCALE GENOMIC DNA]</scope>
    <source>
        <strain evidence="3 4">JEL800</strain>
    </source>
</reference>
<dbReference type="PANTHER" id="PTHR11361">
    <property type="entry name" value="DNA MISMATCH REPAIR PROTEIN MUTS FAMILY MEMBER"/>
    <property type="match status" value="1"/>
</dbReference>
<sequence>MERLKGAFLDASPARVHLTDFYERPLKQHSHSASSRDVQIYSKVLDLPTPVIICLSALLHHLIDFELEHVLLLTKGFTPFSQIGHMVLSGTTLKALEIFETEDGSGGAKGALMWVLDHTVTKFGGRLLRRWVSKPLVDVDMLRERIGAVEEVIEFTKEEKLPIVKMRGLLCQLPDLEKSLARIHYTQCPLSDLIATLFAFHKIATTFPTTSVASQFTSSLLKDIFSAPSTIRGLVERYLSLLDQEACTKNTKRDIFTLTEDETVMTDARKEGS</sequence>
<dbReference type="InterPro" id="IPR036678">
    <property type="entry name" value="MutS_con_dom_sf"/>
</dbReference>
<comment type="caution">
    <text evidence="3">The sequence shown here is derived from an EMBL/GenBank/DDBJ whole genome shotgun (WGS) entry which is preliminary data.</text>
</comment>
<dbReference type="Proteomes" id="UP000193642">
    <property type="component" value="Unassembled WGS sequence"/>
</dbReference>
<proteinExistence type="predicted"/>
<evidence type="ECO:0000256" key="1">
    <source>
        <dbReference type="ARBA" id="ARBA00023204"/>
    </source>
</evidence>
<protein>
    <recommendedName>
        <fullName evidence="2">DNA mismatch repair protein MutS core domain-containing protein</fullName>
    </recommendedName>
</protein>
<dbReference type="GO" id="GO:0006298">
    <property type="term" value="P:mismatch repair"/>
    <property type="evidence" value="ECO:0007669"/>
    <property type="project" value="InterPro"/>
</dbReference>
<keyword evidence="4" id="KW-1185">Reference proteome</keyword>
<dbReference type="GO" id="GO:0140664">
    <property type="term" value="F:ATP-dependent DNA damage sensor activity"/>
    <property type="evidence" value="ECO:0007669"/>
    <property type="project" value="InterPro"/>
</dbReference>
<dbReference type="InterPro" id="IPR036187">
    <property type="entry name" value="DNA_mismatch_repair_MutS_sf"/>
</dbReference>
<evidence type="ECO:0000313" key="4">
    <source>
        <dbReference type="Proteomes" id="UP000193642"/>
    </source>
</evidence>